<organism evidence="1 2">
    <name type="scientific">Polynucleobacter paneuropaeus</name>
    <dbReference type="NCBI Taxonomy" id="2527775"/>
    <lineage>
        <taxon>Bacteria</taxon>
        <taxon>Pseudomonadati</taxon>
        <taxon>Pseudomonadota</taxon>
        <taxon>Betaproteobacteria</taxon>
        <taxon>Burkholderiales</taxon>
        <taxon>Burkholderiaceae</taxon>
        <taxon>Polynucleobacter</taxon>
    </lineage>
</organism>
<protein>
    <submittedName>
        <fullName evidence="1">Uncharacterized protein</fullName>
    </submittedName>
</protein>
<accession>A0A9Q2WJN3</accession>
<evidence type="ECO:0000313" key="2">
    <source>
        <dbReference type="Proteomes" id="UP000783102"/>
    </source>
</evidence>
<sequence length="211" mass="24536">MNNIFIHQIYYDEKSMGNLDPRFILLDNRNGPPDWFEFYPIMNYLKNADLEENAWYGFLSPKFSSKTGMSASDVIGIISKYRDQANVALFSPAWDQLAYFRNPFEQGEFRHPGLLALSQKFIDEANLNINLKNLITHSSTAVFSNFIIAKPTYWKKWLKIACQFYEFSQENVFGETSYLDSKNKLGPHENFYSREAPIDSFDSKSLQDISL</sequence>
<proteinExistence type="predicted"/>
<dbReference type="Proteomes" id="UP000783102">
    <property type="component" value="Unassembled WGS sequence"/>
</dbReference>
<name>A0A9Q2WJN3_9BURK</name>
<comment type="caution">
    <text evidence="1">The sequence shown here is derived from an EMBL/GenBank/DDBJ whole genome shotgun (WGS) entry which is preliminary data.</text>
</comment>
<gene>
    <name evidence="1" type="ORF">G6731_06600</name>
</gene>
<dbReference type="AlphaFoldDB" id="A0A9Q2WJN3"/>
<evidence type="ECO:0000313" key="1">
    <source>
        <dbReference type="EMBL" id="MBT8551626.1"/>
    </source>
</evidence>
<reference evidence="1" key="1">
    <citation type="journal article" date="2021" name="Genome Biol. Evol.">
        <title>Continental-Scale Gene Flow Prevents Allopatric Divergence of Pelagic Freshwater Bacteria.</title>
        <authorList>
            <person name="Hoetzinger M."/>
            <person name="Pitt A."/>
            <person name="Huemer A."/>
            <person name="Hahn M.W."/>
        </authorList>
    </citation>
    <scope>NUCLEOTIDE SEQUENCE</scope>
    <source>
        <strain evidence="1">SM1-W8</strain>
    </source>
</reference>
<dbReference type="EMBL" id="JAANEY010000001">
    <property type="protein sequence ID" value="MBT8551626.1"/>
    <property type="molecule type" value="Genomic_DNA"/>
</dbReference>